<comment type="caution">
    <text evidence="1">The sequence shown here is derived from an EMBL/GenBank/DDBJ whole genome shotgun (WGS) entry which is preliminary data.</text>
</comment>
<name>A0ACC2ZX50_9EURO</name>
<dbReference type="EMBL" id="JAPDRQ010000209">
    <property type="protein sequence ID" value="KAJ9652223.1"/>
    <property type="molecule type" value="Genomic_DNA"/>
</dbReference>
<evidence type="ECO:0000313" key="1">
    <source>
        <dbReference type="EMBL" id="KAJ9652223.1"/>
    </source>
</evidence>
<organism evidence="1 2">
    <name type="scientific">Neophaeococcomyces mojaviensis</name>
    <dbReference type="NCBI Taxonomy" id="3383035"/>
    <lineage>
        <taxon>Eukaryota</taxon>
        <taxon>Fungi</taxon>
        <taxon>Dikarya</taxon>
        <taxon>Ascomycota</taxon>
        <taxon>Pezizomycotina</taxon>
        <taxon>Eurotiomycetes</taxon>
        <taxon>Chaetothyriomycetidae</taxon>
        <taxon>Chaetothyriales</taxon>
        <taxon>Chaetothyriales incertae sedis</taxon>
        <taxon>Neophaeococcomyces</taxon>
    </lineage>
</organism>
<dbReference type="Proteomes" id="UP001172386">
    <property type="component" value="Unassembled WGS sequence"/>
</dbReference>
<evidence type="ECO:0000313" key="2">
    <source>
        <dbReference type="Proteomes" id="UP001172386"/>
    </source>
</evidence>
<keyword evidence="2" id="KW-1185">Reference proteome</keyword>
<proteinExistence type="predicted"/>
<accession>A0ACC2ZX50</accession>
<gene>
    <name evidence="1" type="ORF">H2198_008496</name>
</gene>
<reference evidence="1" key="1">
    <citation type="submission" date="2022-10" db="EMBL/GenBank/DDBJ databases">
        <title>Culturing micro-colonial fungi from biological soil crusts in the Mojave desert and describing Neophaeococcomyces mojavensis, and introducing the new genera and species Taxawa tesnikishii.</title>
        <authorList>
            <person name="Kurbessoian T."/>
            <person name="Stajich J.E."/>
        </authorList>
    </citation>
    <scope>NUCLEOTIDE SEQUENCE</scope>
    <source>
        <strain evidence="1">JES_112</strain>
    </source>
</reference>
<protein>
    <submittedName>
        <fullName evidence="1">Uncharacterized protein</fullName>
    </submittedName>
</protein>
<sequence>MVSNEGEKARDTFKEEIVESISSNIQTPETLTEGETDSSTNLKISGSPSVYTQEKPIIIQVGPEKNKFFIHKGLFASKSPFFRTMFKDCWDGKKEEVEVCEVSSIGFTIVVDWVYSGQLPSRVKEYSKGKLEPWEGILHAHKAADVLMMEKLQNELIANEAAIDLKYGLKWPFYRLQQLYDNDLCHTKYYEYVLKSAIASMMSDISMSSKRWDEDIKSVENNPKVLADLLTGTRKWIQKPWKDFPAGDLTEFLI</sequence>